<comment type="caution">
    <text evidence="1">The sequence shown here is derived from an EMBL/GenBank/DDBJ whole genome shotgun (WGS) entry which is preliminary data.</text>
</comment>
<keyword evidence="2" id="KW-1185">Reference proteome</keyword>
<protein>
    <recommendedName>
        <fullName evidence="3">SGNH/GDSL hydrolase family protein</fullName>
    </recommendedName>
</protein>
<name>A0A2U2C6D5_9RHOB</name>
<evidence type="ECO:0008006" key="3">
    <source>
        <dbReference type="Google" id="ProtNLM"/>
    </source>
</evidence>
<reference evidence="1 2" key="1">
    <citation type="submission" date="2018-05" db="EMBL/GenBank/DDBJ databases">
        <title>Pararhodobacter marina sp. nov., isolated from deep-sea water of the Indian Ocean.</title>
        <authorList>
            <person name="Lai Q.Sr."/>
            <person name="Liu X."/>
            <person name="Shao Z."/>
        </authorList>
    </citation>
    <scope>NUCLEOTIDE SEQUENCE [LARGE SCALE GENOMIC DNA]</scope>
    <source>
        <strain evidence="1 2">CIC4N-9</strain>
    </source>
</reference>
<organism evidence="1 2">
    <name type="scientific">Pararhodobacter marinus</name>
    <dbReference type="NCBI Taxonomy" id="2184063"/>
    <lineage>
        <taxon>Bacteria</taxon>
        <taxon>Pseudomonadati</taxon>
        <taxon>Pseudomonadota</taxon>
        <taxon>Alphaproteobacteria</taxon>
        <taxon>Rhodobacterales</taxon>
        <taxon>Paracoccaceae</taxon>
        <taxon>Pararhodobacter</taxon>
    </lineage>
</organism>
<dbReference type="RefSeq" id="WP_109534630.1">
    <property type="nucleotide sequence ID" value="NZ_QEYD01000011.1"/>
</dbReference>
<proteinExistence type="predicted"/>
<gene>
    <name evidence="1" type="ORF">C4N9_17455</name>
</gene>
<dbReference type="AlphaFoldDB" id="A0A2U2C6D5"/>
<evidence type="ECO:0000313" key="2">
    <source>
        <dbReference type="Proteomes" id="UP000244940"/>
    </source>
</evidence>
<dbReference type="Proteomes" id="UP000244940">
    <property type="component" value="Unassembled WGS sequence"/>
</dbReference>
<dbReference type="OrthoDB" id="7851395at2"/>
<dbReference type="EMBL" id="QEYD01000011">
    <property type="protein sequence ID" value="PWE27440.1"/>
    <property type="molecule type" value="Genomic_DNA"/>
</dbReference>
<sequence>MSIFVAGNSHTVALAKGAQSVGASAAALQFFGFGSGAIEVTPFSRREGNRVVMRDRDYAQNLRRATGDDGIDASHVWAIVMGTHNYRIVRGHFWGEAAPSALAGTQLRPLSDAVIDQIISDDQAQIRAFLENLLLIGARFLVVSCPPLRRDTPNIRAGMPTASLLDVDRRARASLLDWLDARDIPFVAPPEGVTDADGFLLPDFAQTHTPSGTPDPHHANAAYGALMLEKLVAAIDTHFPGARVPA</sequence>
<accession>A0A2U2C6D5</accession>
<evidence type="ECO:0000313" key="1">
    <source>
        <dbReference type="EMBL" id="PWE27440.1"/>
    </source>
</evidence>
<dbReference type="GeneID" id="94366682"/>